<comment type="subcellular location">
    <subcellularLocation>
        <location evidence="8">Periplasm</location>
    </subcellularLocation>
</comment>
<dbReference type="Gene3D" id="1.25.40.10">
    <property type="entry name" value="Tetratricopeptide repeat domain"/>
    <property type="match status" value="1"/>
</dbReference>
<evidence type="ECO:0000256" key="4">
    <source>
        <dbReference type="ARBA" id="ARBA00022764"/>
    </source>
</evidence>
<dbReference type="GO" id="GO:0008270">
    <property type="term" value="F:zinc ion binding"/>
    <property type="evidence" value="ECO:0007669"/>
    <property type="project" value="UniProtKB-UniRule"/>
</dbReference>
<feature type="active site" description="Proton donor" evidence="8">
    <location>
        <position position="268"/>
    </location>
</feature>
<feature type="binding site" evidence="8">
    <location>
        <position position="199"/>
    </location>
    <ligand>
        <name>Zn(2+)</name>
        <dbReference type="ChEBI" id="CHEBI:29105"/>
        <note>catalytic</note>
    </ligand>
</feature>
<evidence type="ECO:0000256" key="7">
    <source>
        <dbReference type="ARBA" id="ARBA00023049"/>
    </source>
</evidence>
<keyword evidence="6 8" id="KW-0862">Zinc</keyword>
<evidence type="ECO:0000313" key="10">
    <source>
        <dbReference type="EMBL" id="PYE40914.1"/>
    </source>
</evidence>
<reference evidence="10 11" key="1">
    <citation type="submission" date="2018-06" db="EMBL/GenBank/DDBJ databases">
        <title>Genomic Encyclopedia of Type Strains, Phase III (KMG-III): the genomes of soil and plant-associated and newly described type strains.</title>
        <authorList>
            <person name="Whitman W."/>
        </authorList>
    </citation>
    <scope>NUCLEOTIDE SEQUENCE [LARGE SCALE GENOMIC DNA]</scope>
    <source>
        <strain evidence="10 11">CECT 5889</strain>
    </source>
</reference>
<comment type="cofactor">
    <cofactor evidence="8">
        <name>Zn(2+)</name>
        <dbReference type="ChEBI" id="CHEBI:29105"/>
    </cofactor>
    <text evidence="8">Binds 1 zinc ion per subunit.</text>
</comment>
<proteinExistence type="inferred from homology"/>
<comment type="caution">
    <text evidence="10">The sequence shown here is derived from an EMBL/GenBank/DDBJ whole genome shotgun (WGS) entry which is preliminary data.</text>
</comment>
<feature type="active site" evidence="8">
    <location>
        <position position="200"/>
    </location>
</feature>
<feature type="binding site" evidence="8">
    <location>
        <position position="203"/>
    </location>
    <ligand>
        <name>Zn(2+)</name>
        <dbReference type="ChEBI" id="CHEBI:29105"/>
        <note>catalytic</note>
    </ligand>
</feature>
<dbReference type="InterPro" id="IPR001915">
    <property type="entry name" value="Peptidase_M48"/>
</dbReference>
<evidence type="ECO:0000256" key="6">
    <source>
        <dbReference type="ARBA" id="ARBA00022833"/>
    </source>
</evidence>
<dbReference type="HAMAP" id="MF_00997">
    <property type="entry name" value="Protease_BepA"/>
    <property type="match status" value="1"/>
</dbReference>
<dbReference type="Pfam" id="PF14559">
    <property type="entry name" value="TPR_19"/>
    <property type="match status" value="1"/>
</dbReference>
<keyword evidence="1 8" id="KW-0645">Protease</keyword>
<evidence type="ECO:0000256" key="5">
    <source>
        <dbReference type="ARBA" id="ARBA00022801"/>
    </source>
</evidence>
<dbReference type="InterPro" id="IPR030873">
    <property type="entry name" value="Protease_BepA"/>
</dbReference>
<dbReference type="Proteomes" id="UP000247746">
    <property type="component" value="Unassembled WGS sequence"/>
</dbReference>
<comment type="similarity">
    <text evidence="8">Belongs to the peptidase M48 family. BepA subfamily.</text>
</comment>
<evidence type="ECO:0000256" key="3">
    <source>
        <dbReference type="ARBA" id="ARBA00022729"/>
    </source>
</evidence>
<dbReference type="EC" id="3.4.-.-" evidence="8"/>
<dbReference type="Pfam" id="PF01435">
    <property type="entry name" value="Peptidase_M48"/>
    <property type="match status" value="1"/>
</dbReference>
<dbReference type="GO" id="GO:0004222">
    <property type="term" value="F:metalloendopeptidase activity"/>
    <property type="evidence" value="ECO:0007669"/>
    <property type="project" value="InterPro"/>
</dbReference>
<protein>
    <recommendedName>
        <fullName evidence="8">Putative beta-barrel assembly-enhancing protease</fullName>
        <ecNumber evidence="8">3.4.-.-</ecNumber>
    </recommendedName>
</protein>
<dbReference type="Gene3D" id="3.30.2010.10">
    <property type="entry name" value="Metalloproteases ('zincins'), catalytic domain"/>
    <property type="match status" value="1"/>
</dbReference>
<accession>A0A2V4VZW3</accession>
<keyword evidence="5 8" id="KW-0378">Hydrolase</keyword>
<dbReference type="GO" id="GO:0042597">
    <property type="term" value="C:periplasmic space"/>
    <property type="evidence" value="ECO:0007669"/>
    <property type="project" value="UniProtKB-SubCell"/>
</dbReference>
<dbReference type="GO" id="GO:0051603">
    <property type="term" value="P:proteolysis involved in protein catabolic process"/>
    <property type="evidence" value="ECO:0007669"/>
    <property type="project" value="TreeGrafter"/>
</dbReference>
<sequence>MYHSNRQSILDSVAMNHSNKYVVATPSFGRVSLLCERKNSALSIAVSSMFILGVSTALLMATTVANSSEWESNDGISQTSQYNYNSWQSTDSEDLDLPNLRGQGLSFAEQYQNKLLGEWSLRNINGGVKMEHDPWIQETLKDMTWRLNAQARQQALMGLVIIDNPSINAFAAPGGVIGLNTGTILAASSMDELASVVAHEVAHISQHHYESGVDDRKKALLMQVGGMLAAIAASAIDGDAATAVLMGSQTATMNSSMAFSRSNEREADRIGMQIMTQAGYDPRAMPRFFATMNQRSQLNKVENQFLPSFIMSHPLSNERLSDSQSRAQSYPPLSLNQQQRHQALFDLLYWRVQITGKHASETVLTTAAKNSVGAKLALMYWYSEQQRFTDANKLLAEIDVLSATQRQTLEPLLSITHSYMLTEQGKWSEAAQILESQQRLYPERRDLRLYLAEALTNSNQPTQAQALLKPLTEQQPSDRYAWQSLQLANEKLAKTTTSPQLANIATINALRYRSQDQLWSNRYESALISLTQAKQLTEQLQNTPQANSARPLLANINAELKAVKTAKDFKP</sequence>
<organism evidence="10 11">
    <name type="scientific">Psychrobacter fozii</name>
    <dbReference type="NCBI Taxonomy" id="198480"/>
    <lineage>
        <taxon>Bacteria</taxon>
        <taxon>Pseudomonadati</taxon>
        <taxon>Pseudomonadota</taxon>
        <taxon>Gammaproteobacteria</taxon>
        <taxon>Moraxellales</taxon>
        <taxon>Moraxellaceae</taxon>
        <taxon>Psychrobacter</taxon>
    </lineage>
</organism>
<keyword evidence="2 8" id="KW-0479">Metal-binding</keyword>
<keyword evidence="4 8" id="KW-0574">Periplasm</keyword>
<dbReference type="PANTHER" id="PTHR22726">
    <property type="entry name" value="METALLOENDOPEPTIDASE OMA1"/>
    <property type="match status" value="1"/>
</dbReference>
<dbReference type="GO" id="GO:0016020">
    <property type="term" value="C:membrane"/>
    <property type="evidence" value="ECO:0007669"/>
    <property type="project" value="InterPro"/>
</dbReference>
<evidence type="ECO:0000313" key="11">
    <source>
        <dbReference type="Proteomes" id="UP000247746"/>
    </source>
</evidence>
<evidence type="ECO:0000256" key="1">
    <source>
        <dbReference type="ARBA" id="ARBA00022670"/>
    </source>
</evidence>
<dbReference type="CDD" id="cd07324">
    <property type="entry name" value="M48C_Oma1-like"/>
    <property type="match status" value="1"/>
</dbReference>
<evidence type="ECO:0000256" key="8">
    <source>
        <dbReference type="HAMAP-Rule" id="MF_00997"/>
    </source>
</evidence>
<gene>
    <name evidence="10" type="ORF">DFP82_101230</name>
</gene>
<feature type="binding site" evidence="8">
    <location>
        <position position="264"/>
    </location>
    <ligand>
        <name>Zn(2+)</name>
        <dbReference type="ChEBI" id="CHEBI:29105"/>
        <note>catalytic</note>
    </ligand>
</feature>
<dbReference type="PANTHER" id="PTHR22726:SF1">
    <property type="entry name" value="METALLOENDOPEPTIDASE OMA1, MITOCHONDRIAL"/>
    <property type="match status" value="1"/>
</dbReference>
<evidence type="ECO:0000256" key="2">
    <source>
        <dbReference type="ARBA" id="ARBA00022723"/>
    </source>
</evidence>
<name>A0A2V4VZW3_9GAMM</name>
<evidence type="ECO:0000259" key="9">
    <source>
        <dbReference type="Pfam" id="PF01435"/>
    </source>
</evidence>
<keyword evidence="3 8" id="KW-0732">Signal</keyword>
<dbReference type="InterPro" id="IPR051156">
    <property type="entry name" value="Mito/Outer_Membr_Metalloprot"/>
</dbReference>
<feature type="domain" description="Peptidase M48" evidence="9">
    <location>
        <begin position="133"/>
        <end position="323"/>
    </location>
</feature>
<keyword evidence="7 8" id="KW-0482">Metalloprotease</keyword>
<keyword evidence="11" id="KW-1185">Reference proteome</keyword>
<comment type="function">
    <text evidence="8">Functions as both a chaperone and a metalloprotease. Maintains the integrity of the outer membrane by promoting either the assembly or the elimination of outer membrane proteins, depending on their folding state.</text>
</comment>
<dbReference type="AlphaFoldDB" id="A0A2V4VZW3"/>
<dbReference type="InterPro" id="IPR011990">
    <property type="entry name" value="TPR-like_helical_dom_sf"/>
</dbReference>
<dbReference type="EMBL" id="QJSU01000001">
    <property type="protein sequence ID" value="PYE40914.1"/>
    <property type="molecule type" value="Genomic_DNA"/>
</dbReference>
<dbReference type="SUPFAM" id="SSF48452">
    <property type="entry name" value="TPR-like"/>
    <property type="match status" value="1"/>
</dbReference>